<evidence type="ECO:0000256" key="6">
    <source>
        <dbReference type="ARBA" id="ARBA00023160"/>
    </source>
</evidence>
<dbReference type="Pfam" id="PF00364">
    <property type="entry name" value="Biotin_lipoyl"/>
    <property type="match status" value="1"/>
</dbReference>
<feature type="compositionally biased region" description="Pro residues" evidence="9">
    <location>
        <begin position="75"/>
        <end position="86"/>
    </location>
</feature>
<keyword evidence="7 8" id="KW-0092">Biotin</keyword>
<keyword evidence="12" id="KW-1185">Reference proteome</keyword>
<evidence type="ECO:0000256" key="2">
    <source>
        <dbReference type="ARBA" id="ARBA00017562"/>
    </source>
</evidence>
<dbReference type="InterPro" id="IPR050709">
    <property type="entry name" value="Biotin_Carboxyl_Carrier/Decarb"/>
</dbReference>
<gene>
    <name evidence="11" type="ORF">SGLAU_07160</name>
</gene>
<proteinExistence type="predicted"/>
<dbReference type="OrthoDB" id="9811735at2"/>
<dbReference type="AlphaFoldDB" id="A0A089X132"/>
<keyword evidence="5 8" id="KW-0443">Lipid metabolism</keyword>
<evidence type="ECO:0000256" key="4">
    <source>
        <dbReference type="ARBA" id="ARBA00022832"/>
    </source>
</evidence>
<comment type="function">
    <text evidence="8">This protein is a component of the acetyl coenzyme A carboxylase complex; first, biotin carboxylase catalyzes the carboxylation of the carrier protein and then the transcarboxylase transfers the carboxyl group to form malonyl-CoA.</text>
</comment>
<feature type="region of interest" description="Disordered" evidence="9">
    <location>
        <begin position="1"/>
        <end position="32"/>
    </location>
</feature>
<dbReference type="Gene3D" id="2.40.50.100">
    <property type="match status" value="1"/>
</dbReference>
<keyword evidence="6 8" id="KW-0275">Fatty acid biosynthesis</keyword>
<dbReference type="InterPro" id="IPR001249">
    <property type="entry name" value="AcCoA_biotinCC"/>
</dbReference>
<evidence type="ECO:0000256" key="9">
    <source>
        <dbReference type="SAM" id="MobiDB-lite"/>
    </source>
</evidence>
<evidence type="ECO:0000256" key="8">
    <source>
        <dbReference type="RuleBase" id="RU364072"/>
    </source>
</evidence>
<evidence type="ECO:0000256" key="3">
    <source>
        <dbReference type="ARBA" id="ARBA00022516"/>
    </source>
</evidence>
<dbReference type="InterPro" id="IPR001882">
    <property type="entry name" value="Biotin_BS"/>
</dbReference>
<evidence type="ECO:0000256" key="5">
    <source>
        <dbReference type="ARBA" id="ARBA00023098"/>
    </source>
</evidence>
<accession>A0A089X132</accession>
<protein>
    <recommendedName>
        <fullName evidence="2 8">Biotin carboxyl carrier protein of acetyl-CoA carboxylase</fullName>
    </recommendedName>
</protein>
<dbReference type="UniPathway" id="UPA00094"/>
<evidence type="ECO:0000313" key="11">
    <source>
        <dbReference type="EMBL" id="AIR97447.1"/>
    </source>
</evidence>
<keyword evidence="4 8" id="KW-0276">Fatty acid metabolism</keyword>
<dbReference type="CDD" id="cd06850">
    <property type="entry name" value="biotinyl_domain"/>
    <property type="match status" value="1"/>
</dbReference>
<dbReference type="SUPFAM" id="SSF51230">
    <property type="entry name" value="Single hybrid motif"/>
    <property type="match status" value="1"/>
</dbReference>
<keyword evidence="3 8" id="KW-0444">Lipid biosynthesis</keyword>
<dbReference type="PANTHER" id="PTHR45266">
    <property type="entry name" value="OXALOACETATE DECARBOXYLASE ALPHA CHAIN"/>
    <property type="match status" value="1"/>
</dbReference>
<feature type="region of interest" description="Disordered" evidence="9">
    <location>
        <begin position="75"/>
        <end position="103"/>
    </location>
</feature>
<dbReference type="InterPro" id="IPR011053">
    <property type="entry name" value="Single_hybrid_motif"/>
</dbReference>
<name>A0A089X132_STRGA</name>
<dbReference type="GO" id="GO:0003989">
    <property type="term" value="F:acetyl-CoA carboxylase activity"/>
    <property type="evidence" value="ECO:0007669"/>
    <property type="project" value="InterPro"/>
</dbReference>
<dbReference type="EMBL" id="CP009438">
    <property type="protein sequence ID" value="AIR97447.1"/>
    <property type="molecule type" value="Genomic_DNA"/>
</dbReference>
<sequence length="185" mass="18619">MSTDTAGTATDGTAAHGTAAHATAADGTAAGPTVEELRTQTRLLAGELPGTLRRITLRAGAISVDVEWETVPAPQAPAPAAAPAPADPVTAQAPAPQRTDGPPDGLVRVTAPLVGTYYQAPAPGAEPFVKVGDTVEAGQQLAVIEAMKLLNSITADVKGTVHAIHAADGEVVEYAQPLIDLRPAG</sequence>
<evidence type="ECO:0000256" key="1">
    <source>
        <dbReference type="ARBA" id="ARBA00005194"/>
    </source>
</evidence>
<evidence type="ECO:0000259" key="10">
    <source>
        <dbReference type="PROSITE" id="PS50968"/>
    </source>
</evidence>
<dbReference type="eggNOG" id="COG0511">
    <property type="taxonomic scope" value="Bacteria"/>
</dbReference>
<feature type="compositionally biased region" description="Low complexity" evidence="9">
    <location>
        <begin position="1"/>
        <end position="31"/>
    </location>
</feature>
<dbReference type="Proteomes" id="UP000029482">
    <property type="component" value="Chromosome"/>
</dbReference>
<dbReference type="PANTHER" id="PTHR45266:SF3">
    <property type="entry name" value="OXALOACETATE DECARBOXYLASE ALPHA CHAIN"/>
    <property type="match status" value="1"/>
</dbReference>
<dbReference type="STRING" id="1907.SGLAU_07160"/>
<dbReference type="KEGG" id="sgu:SGLAU_07160"/>
<evidence type="ECO:0000313" key="12">
    <source>
        <dbReference type="Proteomes" id="UP000029482"/>
    </source>
</evidence>
<comment type="pathway">
    <text evidence="1 8">Lipid metabolism; fatty acid biosynthesis.</text>
</comment>
<feature type="compositionally biased region" description="Low complexity" evidence="9">
    <location>
        <begin position="87"/>
        <end position="97"/>
    </location>
</feature>
<dbReference type="PROSITE" id="PS50968">
    <property type="entry name" value="BIOTINYL_LIPOYL"/>
    <property type="match status" value="1"/>
</dbReference>
<reference evidence="12" key="1">
    <citation type="journal article" date="2015" name="J. Biotechnol.">
        <title>Complete genome sequence of the actinobacterium Streptomyces glaucescens GLA.O (DSM 40922) consisting of a linear chromosome and one linear plasmid.</title>
        <authorList>
            <person name="Ortseifen V."/>
            <person name="Winkler A."/>
            <person name="Albersmeier A."/>
            <person name="Wendler S."/>
            <person name="Puhler A."/>
            <person name="Kalinowski J."/>
            <person name="Ruckert C."/>
        </authorList>
    </citation>
    <scope>NUCLEOTIDE SEQUENCE [LARGE SCALE GENOMIC DNA]</scope>
    <source>
        <strain evidence="12">DSM 40922 / GLA O</strain>
    </source>
</reference>
<dbReference type="RefSeq" id="WP_078957628.1">
    <property type="nucleotide sequence ID" value="NZ_CP009438.1"/>
</dbReference>
<dbReference type="HOGENOM" id="CLU_016733_3_1_11"/>
<dbReference type="PROSITE" id="PS00188">
    <property type="entry name" value="BIOTIN"/>
    <property type="match status" value="1"/>
</dbReference>
<evidence type="ECO:0000256" key="7">
    <source>
        <dbReference type="ARBA" id="ARBA00023267"/>
    </source>
</evidence>
<dbReference type="InterPro" id="IPR000089">
    <property type="entry name" value="Biotin_lipoyl"/>
</dbReference>
<feature type="domain" description="Lipoyl-binding" evidence="10">
    <location>
        <begin position="106"/>
        <end position="182"/>
    </location>
</feature>
<dbReference type="PRINTS" id="PR01071">
    <property type="entry name" value="ACOABIOTINCC"/>
</dbReference>
<dbReference type="GO" id="GO:0006633">
    <property type="term" value="P:fatty acid biosynthetic process"/>
    <property type="evidence" value="ECO:0007669"/>
    <property type="project" value="UniProtKB-UniPathway"/>
</dbReference>
<dbReference type="GO" id="GO:0009317">
    <property type="term" value="C:acetyl-CoA carboxylase complex"/>
    <property type="evidence" value="ECO:0007669"/>
    <property type="project" value="InterPro"/>
</dbReference>
<organism evidence="11 12">
    <name type="scientific">Streptomyces glaucescens</name>
    <dbReference type="NCBI Taxonomy" id="1907"/>
    <lineage>
        <taxon>Bacteria</taxon>
        <taxon>Bacillati</taxon>
        <taxon>Actinomycetota</taxon>
        <taxon>Actinomycetes</taxon>
        <taxon>Kitasatosporales</taxon>
        <taxon>Streptomycetaceae</taxon>
        <taxon>Streptomyces</taxon>
    </lineage>
</organism>